<evidence type="ECO:0000313" key="2">
    <source>
        <dbReference type="Proteomes" id="UP000529637"/>
    </source>
</evidence>
<accession>A0A7Y6NQY1</accession>
<dbReference type="Proteomes" id="UP000529637">
    <property type="component" value="Unassembled WGS sequence"/>
</dbReference>
<sequence>MDSTSLTFAQVRGNERCAERIPAGEPELGHMAAVQHAFELAGALLPMDPVQTADAFVERELVVLPP</sequence>
<name>A0A7Y6NQY1_9BURK</name>
<comment type="caution">
    <text evidence="1">The sequence shown here is derived from an EMBL/GenBank/DDBJ whole genome shotgun (WGS) entry which is preliminary data.</text>
</comment>
<dbReference type="RefSeq" id="WP_176070530.1">
    <property type="nucleotide sequence ID" value="NZ_JABWMJ010000009.1"/>
</dbReference>
<reference evidence="1 2" key="1">
    <citation type="submission" date="2020-06" db="EMBL/GenBank/DDBJ databases">
        <title>Schlegella sp. ID0723 isolated from air conditioner.</title>
        <authorList>
            <person name="Kim D.Y."/>
            <person name="Kim D.-U."/>
        </authorList>
    </citation>
    <scope>NUCLEOTIDE SEQUENCE [LARGE SCALE GENOMIC DNA]</scope>
    <source>
        <strain evidence="1 2">ID0723</strain>
    </source>
</reference>
<gene>
    <name evidence="1" type="ORF">HQN59_18090</name>
</gene>
<organism evidence="1 2">
    <name type="scientific">Piscinibacter koreensis</name>
    <dbReference type="NCBI Taxonomy" id="2742824"/>
    <lineage>
        <taxon>Bacteria</taxon>
        <taxon>Pseudomonadati</taxon>
        <taxon>Pseudomonadota</taxon>
        <taxon>Betaproteobacteria</taxon>
        <taxon>Burkholderiales</taxon>
        <taxon>Sphaerotilaceae</taxon>
        <taxon>Piscinibacter</taxon>
    </lineage>
</organism>
<evidence type="ECO:0000313" key="1">
    <source>
        <dbReference type="EMBL" id="NUZ07678.1"/>
    </source>
</evidence>
<proteinExistence type="predicted"/>
<dbReference type="EMBL" id="JABWMJ010000009">
    <property type="protein sequence ID" value="NUZ07678.1"/>
    <property type="molecule type" value="Genomic_DNA"/>
</dbReference>
<protein>
    <submittedName>
        <fullName evidence="1">Uncharacterized protein</fullName>
    </submittedName>
</protein>
<keyword evidence="2" id="KW-1185">Reference proteome</keyword>
<dbReference type="AlphaFoldDB" id="A0A7Y6NQY1"/>